<dbReference type="InterPro" id="IPR053392">
    <property type="entry name" value="Transposase_IS30-like"/>
</dbReference>
<dbReference type="Pfam" id="PF13936">
    <property type="entry name" value="HTH_38"/>
    <property type="match status" value="1"/>
</dbReference>
<dbReference type="GO" id="GO:0004803">
    <property type="term" value="F:transposase activity"/>
    <property type="evidence" value="ECO:0007669"/>
    <property type="project" value="TreeGrafter"/>
</dbReference>
<dbReference type="EMBL" id="PEUX01000019">
    <property type="protein sequence ID" value="PIV10379.1"/>
    <property type="molecule type" value="Genomic_DNA"/>
</dbReference>
<accession>A0A2M7BV10</accession>
<keyword evidence="1" id="KW-0233">DNA recombination</keyword>
<organism evidence="3 4">
    <name type="scientific">Candidatus Portnoybacteria bacterium CG03_land_8_20_14_0_80_41_10</name>
    <dbReference type="NCBI Taxonomy" id="1974808"/>
    <lineage>
        <taxon>Bacteria</taxon>
        <taxon>Candidatus Portnoyibacteriota</taxon>
    </lineage>
</organism>
<evidence type="ECO:0000313" key="4">
    <source>
        <dbReference type="Proteomes" id="UP000229894"/>
    </source>
</evidence>
<sequence length="314" mass="37240">MRYKHFTKDERNELSILLKKGYSQAAIASVLRRNPSSISRELKLNSINGQYDPDNAQHKAYVKRKYSKYQGMKVRGNPEIETYVKEKIRLSWSPESIAGRLRVNTDGKLSIHHTAIYKYLYSQYGQSLCKYLRYKHYRRKKQKKTKDLRGAIKDRIFIDQRPEDVNQRERFWDFEGDTLGYPKSGKETIAGLIERKSRYILIKKIKRLRRAIEGFNRLLQSLPVNSLTLDNGRENARFKELDIPTYFCHPYSSWEKGAIENAFGLLREYIPKKTRLENYTQSDLDAIVKIINNRPRKSLRFRAPKEVFEEQLFK</sequence>
<gene>
    <name evidence="3" type="ORF">COS49_00840</name>
</gene>
<dbReference type="PANTHER" id="PTHR10948:SF23">
    <property type="entry name" value="TRANSPOSASE INSI FOR INSERTION SEQUENCE ELEMENT IS30A-RELATED"/>
    <property type="match status" value="1"/>
</dbReference>
<dbReference type="PANTHER" id="PTHR10948">
    <property type="entry name" value="TRANSPOSASE"/>
    <property type="match status" value="1"/>
</dbReference>
<dbReference type="InterPro" id="IPR036397">
    <property type="entry name" value="RNaseH_sf"/>
</dbReference>
<dbReference type="InterPro" id="IPR012337">
    <property type="entry name" value="RNaseH-like_sf"/>
</dbReference>
<dbReference type="SUPFAM" id="SSF53098">
    <property type="entry name" value="Ribonuclease H-like"/>
    <property type="match status" value="1"/>
</dbReference>
<dbReference type="InterPro" id="IPR051917">
    <property type="entry name" value="Transposase-Integrase"/>
</dbReference>
<dbReference type="AlphaFoldDB" id="A0A2M7BV10"/>
<dbReference type="Proteomes" id="UP000229894">
    <property type="component" value="Unassembled WGS sequence"/>
</dbReference>
<dbReference type="GO" id="GO:0015074">
    <property type="term" value="P:DNA integration"/>
    <property type="evidence" value="ECO:0007669"/>
    <property type="project" value="InterPro"/>
</dbReference>
<evidence type="ECO:0000259" key="2">
    <source>
        <dbReference type="PROSITE" id="PS50994"/>
    </source>
</evidence>
<comment type="caution">
    <text evidence="3">The sequence shown here is derived from an EMBL/GenBank/DDBJ whole genome shotgun (WGS) entry which is preliminary data.</text>
</comment>
<dbReference type="Gene3D" id="3.30.420.10">
    <property type="entry name" value="Ribonuclease H-like superfamily/Ribonuclease H"/>
    <property type="match status" value="1"/>
</dbReference>
<dbReference type="PROSITE" id="PS50994">
    <property type="entry name" value="INTEGRASE"/>
    <property type="match status" value="1"/>
</dbReference>
<dbReference type="GO" id="GO:0032196">
    <property type="term" value="P:transposition"/>
    <property type="evidence" value="ECO:0007669"/>
    <property type="project" value="TreeGrafter"/>
</dbReference>
<evidence type="ECO:0000313" key="3">
    <source>
        <dbReference type="EMBL" id="PIV10379.1"/>
    </source>
</evidence>
<dbReference type="GO" id="GO:0006310">
    <property type="term" value="P:DNA recombination"/>
    <property type="evidence" value="ECO:0007669"/>
    <property type="project" value="UniProtKB-KW"/>
</dbReference>
<name>A0A2M7BV10_9BACT</name>
<dbReference type="NCBIfam" id="NF033563">
    <property type="entry name" value="transpos_IS30"/>
    <property type="match status" value="1"/>
</dbReference>
<dbReference type="InterPro" id="IPR025246">
    <property type="entry name" value="IS30-like_HTH"/>
</dbReference>
<dbReference type="GO" id="GO:0005829">
    <property type="term" value="C:cytosol"/>
    <property type="evidence" value="ECO:0007669"/>
    <property type="project" value="TreeGrafter"/>
</dbReference>
<dbReference type="InterPro" id="IPR001584">
    <property type="entry name" value="Integrase_cat-core"/>
</dbReference>
<dbReference type="GO" id="GO:0003676">
    <property type="term" value="F:nucleic acid binding"/>
    <property type="evidence" value="ECO:0007669"/>
    <property type="project" value="InterPro"/>
</dbReference>
<feature type="domain" description="Integrase catalytic" evidence="2">
    <location>
        <begin position="239"/>
        <end position="312"/>
    </location>
</feature>
<protein>
    <recommendedName>
        <fullName evidence="2">Integrase catalytic domain-containing protein</fullName>
    </recommendedName>
</protein>
<reference evidence="4" key="1">
    <citation type="submission" date="2017-09" db="EMBL/GenBank/DDBJ databases">
        <title>Depth-based differentiation of microbial function through sediment-hosted aquifers and enrichment of novel symbionts in the deep terrestrial subsurface.</title>
        <authorList>
            <person name="Probst A.J."/>
            <person name="Ladd B."/>
            <person name="Jarett J.K."/>
            <person name="Geller-Mcgrath D.E."/>
            <person name="Sieber C.M.K."/>
            <person name="Emerson J.B."/>
            <person name="Anantharaman K."/>
            <person name="Thomas B.C."/>
            <person name="Malmstrom R."/>
            <person name="Stieglmeier M."/>
            <person name="Klingl A."/>
            <person name="Woyke T."/>
            <person name="Ryan C.M."/>
            <person name="Banfield J.F."/>
        </authorList>
    </citation>
    <scope>NUCLEOTIDE SEQUENCE [LARGE SCALE GENOMIC DNA]</scope>
</reference>
<proteinExistence type="predicted"/>
<evidence type="ECO:0000256" key="1">
    <source>
        <dbReference type="ARBA" id="ARBA00023172"/>
    </source>
</evidence>